<comment type="caution">
    <text evidence="1">The sequence shown here is derived from an EMBL/GenBank/DDBJ whole genome shotgun (WGS) entry which is preliminary data.</text>
</comment>
<gene>
    <name evidence="1" type="ORF">CWI37_0691p0030</name>
</gene>
<protein>
    <submittedName>
        <fullName evidence="1">Uncharacterized protein</fullName>
    </submittedName>
</protein>
<name>A0A4Q9L271_9MICR</name>
<sequence>MIQIILFDGKKHLIFYIYLLFFTFINNSSENYDIAEYRELYVKKCLDLYNGEAKQFESLPKSMEYAYLNFYENRLGLAADAISNYIHSKTSSKFEISIYGPNPKRDYFSEPIQFKAFRLEPAGKKFWSISTLGITTSLGFKDSPRINPKMVFQNQLNMFLKHFFQMYRSIQKIILMRDNPEFAYISIDDTNNNVRKRVPKKYTDIKFFLLNNIYKVFCVQIFSDIEILDTNINKSRMKEVFTQKFGEMTYFFYGCYDIYVINISNDELHEYNYIKKIFKRFSIYRFRIKFDIGLPPQKHGNLILYPACPSFETAIHSTEFDYFYSTINVQHEDYKFKIFLKYSDKLFEFNFNWPEKHKLFENYVKNSSVYLYALSSSYESYGIEMMRDDDLKCFKDKRAAFSSDDFYLDCCGKIEYKYDRYYEYDEFFDMMIFHNKHNIYWNIILFD</sequence>
<proteinExistence type="predicted"/>
<accession>A0A4Q9L271</accession>
<evidence type="ECO:0000313" key="1">
    <source>
        <dbReference type="EMBL" id="TBU01523.1"/>
    </source>
</evidence>
<organism evidence="1 2">
    <name type="scientific">Hamiltosporidium tvaerminnensis</name>
    <dbReference type="NCBI Taxonomy" id="1176355"/>
    <lineage>
        <taxon>Eukaryota</taxon>
        <taxon>Fungi</taxon>
        <taxon>Fungi incertae sedis</taxon>
        <taxon>Microsporidia</taxon>
        <taxon>Dubosqiidae</taxon>
        <taxon>Hamiltosporidium</taxon>
    </lineage>
</organism>
<dbReference type="Proteomes" id="UP000292362">
    <property type="component" value="Unassembled WGS sequence"/>
</dbReference>
<dbReference type="AlphaFoldDB" id="A0A4Q9L271"/>
<evidence type="ECO:0000313" key="2">
    <source>
        <dbReference type="Proteomes" id="UP000292362"/>
    </source>
</evidence>
<reference evidence="1 2" key="1">
    <citation type="submission" date="2017-12" db="EMBL/GenBank/DDBJ databases">
        <authorList>
            <person name="Pombert J.-F."/>
            <person name="Haag K.L."/>
            <person name="Ebert D."/>
        </authorList>
    </citation>
    <scope>NUCLEOTIDE SEQUENCE [LARGE SCALE GENOMIC DNA]</scope>
    <source>
        <strain evidence="1">FI-OER-3-3</strain>
    </source>
</reference>
<dbReference type="VEuPathDB" id="MicrosporidiaDB:CWI37_0691p0030"/>
<dbReference type="EMBL" id="PITJ01000691">
    <property type="protein sequence ID" value="TBU01523.1"/>
    <property type="molecule type" value="Genomic_DNA"/>
</dbReference>